<accession>A0ABV6QMK9</accession>
<evidence type="ECO:0000313" key="2">
    <source>
        <dbReference type="Proteomes" id="UP001589890"/>
    </source>
</evidence>
<protein>
    <submittedName>
        <fullName evidence="1">Uncharacterized protein</fullName>
    </submittedName>
</protein>
<keyword evidence="2" id="KW-1185">Reference proteome</keyword>
<sequence length="212" mass="22661">MTPYPAGRRTAGGLGVAVLAAGLIAGALTALPNDEAPVAGAPFVTRTVISAEENVIHYGDRDIQLGNNFQDVAAGVFATTRHNPSGHLVVSPDFGSDKPRFDGWHTDLSPDGRHLYTESGDIPRVYAAGSTTPLPLAHADHPLIVISQWLDNDRFVAVGIRDSELKPVMQPIDLVICSISTLKCEVTLPKVQPYPKTDAETGFRLPTGKRMS</sequence>
<evidence type="ECO:0000313" key="1">
    <source>
        <dbReference type="EMBL" id="MFC0625872.1"/>
    </source>
</evidence>
<reference evidence="1 2" key="1">
    <citation type="submission" date="2024-09" db="EMBL/GenBank/DDBJ databases">
        <authorList>
            <person name="Sun Q."/>
            <person name="Mori K."/>
        </authorList>
    </citation>
    <scope>NUCLEOTIDE SEQUENCE [LARGE SCALE GENOMIC DNA]</scope>
    <source>
        <strain evidence="1 2">CGMCC 1.15906</strain>
    </source>
</reference>
<comment type="caution">
    <text evidence="1">The sequence shown here is derived from an EMBL/GenBank/DDBJ whole genome shotgun (WGS) entry which is preliminary data.</text>
</comment>
<dbReference type="EMBL" id="JBHLTC010000018">
    <property type="protein sequence ID" value="MFC0625872.1"/>
    <property type="molecule type" value="Genomic_DNA"/>
</dbReference>
<proteinExistence type="predicted"/>
<dbReference type="Proteomes" id="UP001589890">
    <property type="component" value="Unassembled WGS sequence"/>
</dbReference>
<name>A0ABV6QMK9_9ACTN</name>
<dbReference type="RefSeq" id="WP_380048714.1">
    <property type="nucleotide sequence ID" value="NZ_JBHLTC010000018.1"/>
</dbReference>
<organism evidence="1 2">
    <name type="scientific">Kribbella deserti</name>
    <dbReference type="NCBI Taxonomy" id="1926257"/>
    <lineage>
        <taxon>Bacteria</taxon>
        <taxon>Bacillati</taxon>
        <taxon>Actinomycetota</taxon>
        <taxon>Actinomycetes</taxon>
        <taxon>Propionibacteriales</taxon>
        <taxon>Kribbellaceae</taxon>
        <taxon>Kribbella</taxon>
    </lineage>
</organism>
<gene>
    <name evidence="1" type="ORF">ACFFGN_17475</name>
</gene>